<reference evidence="2" key="1">
    <citation type="submission" date="2021-02" db="EMBL/GenBank/DDBJ databases">
        <authorList>
            <person name="Palmer J.M."/>
        </authorList>
    </citation>
    <scope>NUCLEOTIDE SEQUENCE</scope>
    <source>
        <strain evidence="2">SCRP734</strain>
    </source>
</reference>
<sequence>MNLRQAQRSLADLVSKCEAAHILLPEDALEARAEAVEAIIHSLKDGKANLNDAQDELQQKYGLEFVWKQHMENEQAKRQRRRQSQQRKGGNRAKDPRISNLGFLPEVPPLKDQSETGAQGHKVFIAKGGVLTPSKRPASSQEAPARQSVSMKIAKKVKNAREMIVPNAAEEKQPPSGKKSAAGLGHILGDDDSSESPDQGIAELLDLEDLDAVEEGGSDMSSGEEIDP</sequence>
<evidence type="ECO:0000313" key="2">
    <source>
        <dbReference type="EMBL" id="KAG7389641.1"/>
    </source>
</evidence>
<dbReference type="AlphaFoldDB" id="A0A8T1W8N5"/>
<dbReference type="Proteomes" id="UP000694044">
    <property type="component" value="Unassembled WGS sequence"/>
</dbReference>
<dbReference type="EMBL" id="JAGDFM010000042">
    <property type="protein sequence ID" value="KAG7389641.1"/>
    <property type="molecule type" value="Genomic_DNA"/>
</dbReference>
<feature type="compositionally biased region" description="Basic residues" evidence="1">
    <location>
        <begin position="78"/>
        <end position="91"/>
    </location>
</feature>
<evidence type="ECO:0000313" key="3">
    <source>
        <dbReference type="Proteomes" id="UP000694044"/>
    </source>
</evidence>
<gene>
    <name evidence="2" type="ORF">PHYPSEUDO_010038</name>
</gene>
<organism evidence="2 3">
    <name type="scientific">Phytophthora pseudosyringae</name>
    <dbReference type="NCBI Taxonomy" id="221518"/>
    <lineage>
        <taxon>Eukaryota</taxon>
        <taxon>Sar</taxon>
        <taxon>Stramenopiles</taxon>
        <taxon>Oomycota</taxon>
        <taxon>Peronosporomycetes</taxon>
        <taxon>Peronosporales</taxon>
        <taxon>Peronosporaceae</taxon>
        <taxon>Phytophthora</taxon>
    </lineage>
</organism>
<feature type="region of interest" description="Disordered" evidence="1">
    <location>
        <begin position="73"/>
        <end position="116"/>
    </location>
</feature>
<evidence type="ECO:0000256" key="1">
    <source>
        <dbReference type="SAM" id="MobiDB-lite"/>
    </source>
</evidence>
<feature type="region of interest" description="Disordered" evidence="1">
    <location>
        <begin position="129"/>
        <end position="150"/>
    </location>
</feature>
<dbReference type="OrthoDB" id="115877at2759"/>
<feature type="compositionally biased region" description="Acidic residues" evidence="1">
    <location>
        <begin position="205"/>
        <end position="228"/>
    </location>
</feature>
<proteinExistence type="predicted"/>
<feature type="region of interest" description="Disordered" evidence="1">
    <location>
        <begin position="164"/>
        <end position="228"/>
    </location>
</feature>
<accession>A0A8T1W8N5</accession>
<comment type="caution">
    <text evidence="2">The sequence shown here is derived from an EMBL/GenBank/DDBJ whole genome shotgun (WGS) entry which is preliminary data.</text>
</comment>
<name>A0A8T1W8N5_9STRA</name>
<protein>
    <submittedName>
        <fullName evidence="2">Uncharacterized protein</fullName>
    </submittedName>
</protein>
<keyword evidence="3" id="KW-1185">Reference proteome</keyword>
<feature type="compositionally biased region" description="Polar residues" evidence="1">
    <location>
        <begin position="137"/>
        <end position="150"/>
    </location>
</feature>